<dbReference type="EMBL" id="JAXIOK010000016">
    <property type="protein sequence ID" value="KAK4751805.1"/>
    <property type="molecule type" value="Genomic_DNA"/>
</dbReference>
<evidence type="ECO:0000313" key="9">
    <source>
        <dbReference type="Proteomes" id="UP001345219"/>
    </source>
</evidence>
<dbReference type="GO" id="GO:0005345">
    <property type="term" value="F:purine nucleobase transmembrane transporter activity"/>
    <property type="evidence" value="ECO:0007669"/>
    <property type="project" value="UniProtKB-UniRule"/>
</dbReference>
<accession>A0AAN7PUE6</accession>
<dbReference type="Gene3D" id="1.10.3730.20">
    <property type="match status" value="1"/>
</dbReference>
<dbReference type="SUPFAM" id="SSF103481">
    <property type="entry name" value="Multidrug resistance efflux transporter EmrE"/>
    <property type="match status" value="1"/>
</dbReference>
<evidence type="ECO:0000256" key="1">
    <source>
        <dbReference type="ARBA" id="ARBA00004141"/>
    </source>
</evidence>
<feature type="transmembrane region" description="Helical" evidence="7">
    <location>
        <begin position="23"/>
        <end position="47"/>
    </location>
</feature>
<feature type="transmembrane region" description="Helical" evidence="7">
    <location>
        <begin position="106"/>
        <end position="126"/>
    </location>
</feature>
<evidence type="ECO:0000256" key="7">
    <source>
        <dbReference type="RuleBase" id="RU368015"/>
    </source>
</evidence>
<name>A0AAN7PUE6_9MYRT</name>
<keyword evidence="6 7" id="KW-0472">Membrane</keyword>
<feature type="transmembrane region" description="Helical" evidence="7">
    <location>
        <begin position="59"/>
        <end position="77"/>
    </location>
</feature>
<dbReference type="PANTHER" id="PTHR31376:SF1">
    <property type="entry name" value="PURINE PERMEASE 2"/>
    <property type="match status" value="1"/>
</dbReference>
<comment type="subcellular location">
    <subcellularLocation>
        <location evidence="1 7">Membrane</location>
        <topology evidence="1 7">Multi-pass membrane protein</topology>
    </subcellularLocation>
</comment>
<keyword evidence="5 7" id="KW-1133">Transmembrane helix</keyword>
<feature type="transmembrane region" description="Helical" evidence="7">
    <location>
        <begin position="238"/>
        <end position="255"/>
    </location>
</feature>
<dbReference type="AlphaFoldDB" id="A0AAN7PUE6"/>
<sequence length="383" mass="41896">MVRHASPHMAGDEAKSGETLKKILLVLNCMMLAIGTTCGPLIMRLYFTRGGNRIWLSGWLQTAGWPIITIPLAVSYVHRHHRSSAATTSSTGTSSSSVPRPVQMKAPLFVASAAVGVLTGFDDYLYAYGVAHLPVSTASLIVATQLAFTAGFAFIFVKQRLTPYSINSVFLLTLAAAVLALHTGSDKPEGESKREYAMGFVMTVAAAVLYGFILPLVELSYMKAKQIITYSLVLEYQLVMCFFATAVCTVGMLINNDFQEIPIEAKMYGMGELKYYVVVVWNAVIWQFSFLGTIGVIFCSSSLTSGVIMTVLLPATELLAVIFFKEKFQVEKGISLTLSLWGFVSYFYGEMSLHQNHQPPPPADNGNARPLCQIECTSVMKII</sequence>
<evidence type="ECO:0000256" key="6">
    <source>
        <dbReference type="ARBA" id="ARBA00023136"/>
    </source>
</evidence>
<dbReference type="InterPro" id="IPR037185">
    <property type="entry name" value="EmrE-like"/>
</dbReference>
<comment type="caution">
    <text evidence="8">The sequence shown here is derived from an EMBL/GenBank/DDBJ whole genome shotgun (WGS) entry which is preliminary data.</text>
</comment>
<gene>
    <name evidence="8" type="ORF">SAY87_020603</name>
</gene>
<organism evidence="8 9">
    <name type="scientific">Trapa incisa</name>
    <dbReference type="NCBI Taxonomy" id="236973"/>
    <lineage>
        <taxon>Eukaryota</taxon>
        <taxon>Viridiplantae</taxon>
        <taxon>Streptophyta</taxon>
        <taxon>Embryophyta</taxon>
        <taxon>Tracheophyta</taxon>
        <taxon>Spermatophyta</taxon>
        <taxon>Magnoliopsida</taxon>
        <taxon>eudicotyledons</taxon>
        <taxon>Gunneridae</taxon>
        <taxon>Pentapetalae</taxon>
        <taxon>rosids</taxon>
        <taxon>malvids</taxon>
        <taxon>Myrtales</taxon>
        <taxon>Lythraceae</taxon>
        <taxon>Trapa</taxon>
    </lineage>
</organism>
<keyword evidence="4 7" id="KW-0812">Transmembrane</keyword>
<evidence type="ECO:0000256" key="5">
    <source>
        <dbReference type="ARBA" id="ARBA00022989"/>
    </source>
</evidence>
<dbReference type="Proteomes" id="UP001345219">
    <property type="component" value="Chromosome 16"/>
</dbReference>
<evidence type="ECO:0000313" key="8">
    <source>
        <dbReference type="EMBL" id="KAK4751805.1"/>
    </source>
</evidence>
<protein>
    <recommendedName>
        <fullName evidence="7">Probable purine permease</fullName>
    </recommendedName>
</protein>
<reference evidence="8 9" key="1">
    <citation type="journal article" date="2023" name="Hortic Res">
        <title>Pangenome of water caltrop reveals structural variations and asymmetric subgenome divergence after allopolyploidization.</title>
        <authorList>
            <person name="Zhang X."/>
            <person name="Chen Y."/>
            <person name="Wang L."/>
            <person name="Yuan Y."/>
            <person name="Fang M."/>
            <person name="Shi L."/>
            <person name="Lu R."/>
            <person name="Comes H.P."/>
            <person name="Ma Y."/>
            <person name="Chen Y."/>
            <person name="Huang G."/>
            <person name="Zhou Y."/>
            <person name="Zheng Z."/>
            <person name="Qiu Y."/>
        </authorList>
    </citation>
    <scope>NUCLEOTIDE SEQUENCE [LARGE SCALE GENOMIC DNA]</scope>
    <source>
        <tissue evidence="8">Roots</tissue>
    </source>
</reference>
<dbReference type="PANTHER" id="PTHR31376">
    <property type="entry name" value="OS09G0467300 PROTEIN-RELATED"/>
    <property type="match status" value="1"/>
</dbReference>
<feature type="transmembrane region" description="Helical" evidence="7">
    <location>
        <begin position="138"/>
        <end position="157"/>
    </location>
</feature>
<keyword evidence="9" id="KW-1185">Reference proteome</keyword>
<proteinExistence type="inferred from homology"/>
<feature type="transmembrane region" description="Helical" evidence="7">
    <location>
        <begin position="306"/>
        <end position="324"/>
    </location>
</feature>
<dbReference type="GO" id="GO:0016020">
    <property type="term" value="C:membrane"/>
    <property type="evidence" value="ECO:0007669"/>
    <property type="project" value="UniProtKB-SubCell"/>
</dbReference>
<feature type="transmembrane region" description="Helical" evidence="7">
    <location>
        <begin position="275"/>
        <end position="299"/>
    </location>
</feature>
<evidence type="ECO:0000256" key="2">
    <source>
        <dbReference type="ARBA" id="ARBA00006213"/>
    </source>
</evidence>
<comment type="similarity">
    <text evidence="2 7">Belongs to the purine permeases (TC 2.A.7.14) family.</text>
</comment>
<evidence type="ECO:0000256" key="3">
    <source>
        <dbReference type="ARBA" id="ARBA00022448"/>
    </source>
</evidence>
<dbReference type="InterPro" id="IPR030182">
    <property type="entry name" value="PUP_plant"/>
</dbReference>
<keyword evidence="3 7" id="KW-0813">Transport</keyword>
<feature type="transmembrane region" description="Helical" evidence="7">
    <location>
        <begin position="164"/>
        <end position="184"/>
    </location>
</feature>
<evidence type="ECO:0000256" key="4">
    <source>
        <dbReference type="ARBA" id="ARBA00022692"/>
    </source>
</evidence>
<comment type="caution">
    <text evidence="7">Lacks conserved residue(s) required for the propagation of feature annotation.</text>
</comment>
<dbReference type="GO" id="GO:0015211">
    <property type="term" value="F:purine nucleoside transmembrane transporter activity"/>
    <property type="evidence" value="ECO:0007669"/>
    <property type="project" value="UniProtKB-UniRule"/>
</dbReference>
<dbReference type="Pfam" id="PF16913">
    <property type="entry name" value="PUNUT"/>
    <property type="match status" value="1"/>
</dbReference>
<feature type="transmembrane region" description="Helical" evidence="7">
    <location>
        <begin position="196"/>
        <end position="217"/>
    </location>
</feature>